<dbReference type="EMBL" id="VWRT01000030">
    <property type="protein sequence ID" value="KAE8436620.1"/>
    <property type="molecule type" value="Genomic_DNA"/>
</dbReference>
<reference evidence="2 3" key="1">
    <citation type="submission" date="2019-09" db="EMBL/GenBank/DDBJ databases">
        <title>The Halomonas whole genome shotgun (WGS).</title>
        <authorList>
            <person name="Xie Z."/>
        </authorList>
    </citation>
    <scope>NUCLEOTIDE SEQUENCE [LARGE SCALE GENOMIC DNA]</scope>
    <source>
        <strain evidence="2 3">NBT06E8</strain>
    </source>
</reference>
<organism evidence="2 3">
    <name type="scientific">Vreelandella piezotolerans</name>
    <dbReference type="NCBI Taxonomy" id="2609667"/>
    <lineage>
        <taxon>Bacteria</taxon>
        <taxon>Pseudomonadati</taxon>
        <taxon>Pseudomonadota</taxon>
        <taxon>Gammaproteobacteria</taxon>
        <taxon>Oceanospirillales</taxon>
        <taxon>Halomonadaceae</taxon>
        <taxon>Vreelandella</taxon>
    </lineage>
</organism>
<feature type="domain" description="Antitoxin Xre/MbcA/ParS-like toxin-binding" evidence="1">
    <location>
        <begin position="35"/>
        <end position="83"/>
    </location>
</feature>
<comment type="caution">
    <text evidence="2">The sequence shown here is derived from an EMBL/GenBank/DDBJ whole genome shotgun (WGS) entry which is preliminary data.</text>
</comment>
<sequence>MHKPNIIIELFNEKNIEQSIKLEMFNRIAYTSILAFQLWEQKEDALDWLSRPNQSLNGSIPLLLCETEIGMKEVHRVLNALEWAIPSNAFFMGLFCCDS</sequence>
<dbReference type="RefSeq" id="WP_153844156.1">
    <property type="nucleotide sequence ID" value="NZ_CP048602.1"/>
</dbReference>
<name>A0ABQ6X5J0_9GAMM</name>
<keyword evidence="3" id="KW-1185">Reference proteome</keyword>
<dbReference type="Pfam" id="PF09722">
    <property type="entry name" value="Xre_MbcA_ParS_C"/>
    <property type="match status" value="1"/>
</dbReference>
<dbReference type="Proteomes" id="UP000466130">
    <property type="component" value="Unassembled WGS sequence"/>
</dbReference>
<evidence type="ECO:0000313" key="2">
    <source>
        <dbReference type="EMBL" id="KAE8436620.1"/>
    </source>
</evidence>
<accession>A0ABQ6X5J0</accession>
<evidence type="ECO:0000313" key="3">
    <source>
        <dbReference type="Proteomes" id="UP000466130"/>
    </source>
</evidence>
<proteinExistence type="predicted"/>
<evidence type="ECO:0000259" key="1">
    <source>
        <dbReference type="Pfam" id="PF09722"/>
    </source>
</evidence>
<protein>
    <submittedName>
        <fullName evidence="2">DUF2384 domain-containing protein</fullName>
    </submittedName>
</protein>
<gene>
    <name evidence="2" type="ORF">F1978_17615</name>
</gene>
<dbReference type="InterPro" id="IPR024467">
    <property type="entry name" value="Xre/MbcA/ParS-like_toxin-bd"/>
</dbReference>